<dbReference type="OrthoDB" id="9800023at2"/>
<evidence type="ECO:0000313" key="2">
    <source>
        <dbReference type="Proteomes" id="UP000055019"/>
    </source>
</evidence>
<dbReference type="GO" id="GO:0003677">
    <property type="term" value="F:DNA binding"/>
    <property type="evidence" value="ECO:0007669"/>
    <property type="project" value="InterPro"/>
</dbReference>
<dbReference type="EMBL" id="FCOM02000007">
    <property type="protein sequence ID" value="SAL47242.1"/>
    <property type="molecule type" value="Genomic_DNA"/>
</dbReference>
<gene>
    <name evidence="1" type="ORF">AWB74_02116</name>
</gene>
<dbReference type="AlphaFoldDB" id="A0A158HS73"/>
<keyword evidence="2" id="KW-1185">Reference proteome</keyword>
<evidence type="ECO:0000313" key="1">
    <source>
        <dbReference type="EMBL" id="SAL47242.1"/>
    </source>
</evidence>
<dbReference type="SUPFAM" id="SSF47413">
    <property type="entry name" value="lambda repressor-like DNA-binding domains"/>
    <property type="match status" value="1"/>
</dbReference>
<name>A0A158HS73_9BURK</name>
<evidence type="ECO:0008006" key="3">
    <source>
        <dbReference type="Google" id="ProtNLM"/>
    </source>
</evidence>
<dbReference type="Gene3D" id="1.10.260.40">
    <property type="entry name" value="lambda repressor-like DNA-binding domains"/>
    <property type="match status" value="1"/>
</dbReference>
<protein>
    <recommendedName>
        <fullName evidence="3">Helix-turn-helix domain-containing protein</fullName>
    </recommendedName>
</protein>
<dbReference type="Proteomes" id="UP000055019">
    <property type="component" value="Unassembled WGS sequence"/>
</dbReference>
<dbReference type="RefSeq" id="WP_061146898.1">
    <property type="nucleotide sequence ID" value="NZ_FCOM02000007.1"/>
</dbReference>
<dbReference type="InterPro" id="IPR010982">
    <property type="entry name" value="Lambda_DNA-bd_dom_sf"/>
</dbReference>
<dbReference type="InterPro" id="IPR031856">
    <property type="entry name" value="YdaS_toxin-like"/>
</dbReference>
<comment type="caution">
    <text evidence="1">The sequence shown here is derived from an EMBL/GenBank/DDBJ whole genome shotgun (WGS) entry which is preliminary data.</text>
</comment>
<proteinExistence type="predicted"/>
<accession>A0A158HS73</accession>
<dbReference type="Pfam" id="PF15943">
    <property type="entry name" value="YdaS_toxin"/>
    <property type="match status" value="1"/>
</dbReference>
<reference evidence="1" key="1">
    <citation type="submission" date="2016-01" db="EMBL/GenBank/DDBJ databases">
        <authorList>
            <person name="Peeters C."/>
        </authorList>
    </citation>
    <scope>NUCLEOTIDE SEQUENCE [LARGE SCALE GENOMIC DNA]</scope>
    <source>
        <strain evidence="1">LMG 29317</strain>
    </source>
</reference>
<organism evidence="1 2">
    <name type="scientific">Caballeronia arvi</name>
    <dbReference type="NCBI Taxonomy" id="1777135"/>
    <lineage>
        <taxon>Bacteria</taxon>
        <taxon>Pseudomonadati</taxon>
        <taxon>Pseudomonadota</taxon>
        <taxon>Betaproteobacteria</taxon>
        <taxon>Burkholderiales</taxon>
        <taxon>Burkholderiaceae</taxon>
        <taxon>Caballeronia</taxon>
    </lineage>
</organism>
<sequence length="78" mass="8447">MSIIKQAVDAAGGARAVSQALGIGRISVYEWIYKDRLPKDRVLELAKLTEYKYTPHALAPKHYPNPADGIPVALSGNA</sequence>